<name>A0A0L6JV20_9FIRM</name>
<comment type="caution">
    <text evidence="5">The sequence shown here is derived from an EMBL/GenBank/DDBJ whole genome shotgun (WGS) entry which is preliminary data.</text>
</comment>
<feature type="binding site" evidence="4">
    <location>
        <position position="76"/>
    </location>
    <ligand>
        <name>Zn(2+)</name>
        <dbReference type="ChEBI" id="CHEBI:29105"/>
    </ligand>
</feature>
<keyword evidence="6" id="KW-1185">Reference proteome</keyword>
<dbReference type="GO" id="GO:0008270">
    <property type="term" value="F:zinc ion binding"/>
    <property type="evidence" value="ECO:0007669"/>
    <property type="project" value="UniProtKB-UniRule"/>
</dbReference>
<dbReference type="EMBL" id="LGTC01000001">
    <property type="protein sequence ID" value="KNY29678.1"/>
    <property type="molecule type" value="Genomic_DNA"/>
</dbReference>
<evidence type="ECO:0000313" key="5">
    <source>
        <dbReference type="EMBL" id="KNY29678.1"/>
    </source>
</evidence>
<dbReference type="GO" id="GO:0051604">
    <property type="term" value="P:protein maturation"/>
    <property type="evidence" value="ECO:0007669"/>
    <property type="project" value="InterPro"/>
</dbReference>
<reference evidence="6" key="1">
    <citation type="submission" date="2015-07" db="EMBL/GenBank/DDBJ databases">
        <title>Near-Complete Genome Sequence of the Cellulolytic Bacterium Bacteroides (Pseudobacteroides) cellulosolvens ATCC 35603.</title>
        <authorList>
            <person name="Dassa B."/>
            <person name="Utturkar S.M."/>
            <person name="Klingeman D.M."/>
            <person name="Hurt R.A."/>
            <person name="Keller M."/>
            <person name="Xu J."/>
            <person name="Reddy Y.H.K."/>
            <person name="Borovok I."/>
            <person name="Grinberg I.R."/>
            <person name="Lamed R."/>
            <person name="Zhivin O."/>
            <person name="Bayer E.A."/>
            <person name="Brown S.D."/>
        </authorList>
    </citation>
    <scope>NUCLEOTIDE SEQUENCE [LARGE SCALE GENOMIC DNA]</scope>
    <source>
        <strain evidence="6">DSM 2933</strain>
    </source>
</reference>
<dbReference type="PANTHER" id="PTHR34535">
    <property type="entry name" value="HYDROGENASE MATURATION FACTOR HYPA"/>
    <property type="match status" value="1"/>
</dbReference>
<dbReference type="OrthoDB" id="9800361at2"/>
<dbReference type="HAMAP" id="MF_00213">
    <property type="entry name" value="HypA_HybF"/>
    <property type="match status" value="1"/>
</dbReference>
<sequence length="113" mass="12586">MHEYAVTKGLIAIAVEEARKAGASKITLIRLVIGDLSTVIDESVQMYFDMLSEGTVAHGSKLEFRRVSARFHCKDCGIEFEKPKIGFDCPKCGKMGMLTDSGKEFYIESMEIE</sequence>
<dbReference type="GO" id="GO:0016151">
    <property type="term" value="F:nickel cation binding"/>
    <property type="evidence" value="ECO:0007669"/>
    <property type="project" value="UniProtKB-UniRule"/>
</dbReference>
<dbReference type="Proteomes" id="UP000036923">
    <property type="component" value="Unassembled WGS sequence"/>
</dbReference>
<feature type="binding site" evidence="4">
    <location>
        <position position="92"/>
    </location>
    <ligand>
        <name>Zn(2+)</name>
        <dbReference type="ChEBI" id="CHEBI:29105"/>
    </ligand>
</feature>
<protein>
    <recommendedName>
        <fullName evidence="4">Hydrogenase maturation factor HypA</fullName>
    </recommendedName>
</protein>
<evidence type="ECO:0000256" key="2">
    <source>
        <dbReference type="ARBA" id="ARBA00022723"/>
    </source>
</evidence>
<keyword evidence="3 4" id="KW-0862">Zinc</keyword>
<comment type="function">
    <text evidence="4">Involved in the maturation of [NiFe] hydrogenases. Required for nickel insertion into the metal center of the hydrogenase.</text>
</comment>
<accession>A0A0L6JV20</accession>
<feature type="binding site" evidence="4">
    <location>
        <position position="73"/>
    </location>
    <ligand>
        <name>Zn(2+)</name>
        <dbReference type="ChEBI" id="CHEBI:29105"/>
    </ligand>
</feature>
<evidence type="ECO:0000256" key="3">
    <source>
        <dbReference type="ARBA" id="ARBA00022833"/>
    </source>
</evidence>
<proteinExistence type="inferred from homology"/>
<evidence type="ECO:0000313" key="6">
    <source>
        <dbReference type="Proteomes" id="UP000036923"/>
    </source>
</evidence>
<dbReference type="PIRSF" id="PIRSF004761">
    <property type="entry name" value="Hydrgn_mat_HypA"/>
    <property type="match status" value="1"/>
</dbReference>
<keyword evidence="2 4" id="KW-0479">Metal-binding</keyword>
<dbReference type="eggNOG" id="COG0375">
    <property type="taxonomic scope" value="Bacteria"/>
</dbReference>
<evidence type="ECO:0000256" key="4">
    <source>
        <dbReference type="HAMAP-Rule" id="MF_00213"/>
    </source>
</evidence>
<comment type="similarity">
    <text evidence="4">Belongs to the HypA/HybF family.</text>
</comment>
<dbReference type="Gene3D" id="3.30.2320.80">
    <property type="match status" value="1"/>
</dbReference>
<keyword evidence="1 4" id="KW-0533">Nickel</keyword>
<dbReference type="InterPro" id="IPR000688">
    <property type="entry name" value="HypA/HybF"/>
</dbReference>
<organism evidence="5 6">
    <name type="scientific">Pseudobacteroides cellulosolvens ATCC 35603 = DSM 2933</name>
    <dbReference type="NCBI Taxonomy" id="398512"/>
    <lineage>
        <taxon>Bacteria</taxon>
        <taxon>Bacillati</taxon>
        <taxon>Bacillota</taxon>
        <taxon>Clostridia</taxon>
        <taxon>Eubacteriales</taxon>
        <taxon>Oscillospiraceae</taxon>
        <taxon>Pseudobacteroides</taxon>
    </lineage>
</organism>
<feature type="binding site" evidence="4">
    <location>
        <position position="89"/>
    </location>
    <ligand>
        <name>Zn(2+)</name>
        <dbReference type="ChEBI" id="CHEBI:29105"/>
    </ligand>
</feature>
<evidence type="ECO:0000256" key="1">
    <source>
        <dbReference type="ARBA" id="ARBA00022596"/>
    </source>
</evidence>
<dbReference type="RefSeq" id="WP_036935090.1">
    <property type="nucleotide sequence ID" value="NZ_JQKC01000001.1"/>
</dbReference>
<gene>
    <name evidence="4" type="primary">hypA</name>
    <name evidence="5" type="ORF">Bccel_4952</name>
</gene>
<dbReference type="AlphaFoldDB" id="A0A0L6JV20"/>
<dbReference type="Pfam" id="PF01155">
    <property type="entry name" value="HypA"/>
    <property type="match status" value="1"/>
</dbReference>
<dbReference type="PANTHER" id="PTHR34535:SF3">
    <property type="entry name" value="HYDROGENASE MATURATION FACTOR HYPA"/>
    <property type="match status" value="1"/>
</dbReference>
<dbReference type="PATRIC" id="fig|398512.5.peg.5191"/>
<feature type="binding site" evidence="4">
    <location>
        <position position="2"/>
    </location>
    <ligand>
        <name>Ni(2+)</name>
        <dbReference type="ChEBI" id="CHEBI:49786"/>
    </ligand>
</feature>
<dbReference type="STRING" id="398512.Bccel_4952"/>